<sequence>MDFFFHKKLILIFIFAFSNSWTRRTSLLNQSLPNDVHKLFCNVYHSTKRILPFLFSEIDAFFRFLFFRLSFFCSKINHLAKIPAYFVLFLLKVQQFLEF</sequence>
<evidence type="ECO:0000313" key="2">
    <source>
        <dbReference type="WBParaSite" id="JU765_v2.g1198.t1"/>
    </source>
</evidence>
<evidence type="ECO:0000313" key="1">
    <source>
        <dbReference type="Proteomes" id="UP000887576"/>
    </source>
</evidence>
<dbReference type="Proteomes" id="UP000887576">
    <property type="component" value="Unplaced"/>
</dbReference>
<accession>A0AC34Q1B5</accession>
<proteinExistence type="predicted"/>
<dbReference type="WBParaSite" id="JU765_v2.g1198.t1">
    <property type="protein sequence ID" value="JU765_v2.g1198.t1"/>
    <property type="gene ID" value="JU765_v2.g1198"/>
</dbReference>
<organism evidence="1 2">
    <name type="scientific">Panagrolaimus sp. JU765</name>
    <dbReference type="NCBI Taxonomy" id="591449"/>
    <lineage>
        <taxon>Eukaryota</taxon>
        <taxon>Metazoa</taxon>
        <taxon>Ecdysozoa</taxon>
        <taxon>Nematoda</taxon>
        <taxon>Chromadorea</taxon>
        <taxon>Rhabditida</taxon>
        <taxon>Tylenchina</taxon>
        <taxon>Panagrolaimomorpha</taxon>
        <taxon>Panagrolaimoidea</taxon>
        <taxon>Panagrolaimidae</taxon>
        <taxon>Panagrolaimus</taxon>
    </lineage>
</organism>
<protein>
    <submittedName>
        <fullName evidence="2">Secreted protein</fullName>
    </submittedName>
</protein>
<name>A0AC34Q1B5_9BILA</name>
<reference evidence="2" key="1">
    <citation type="submission" date="2022-11" db="UniProtKB">
        <authorList>
            <consortium name="WormBaseParasite"/>
        </authorList>
    </citation>
    <scope>IDENTIFICATION</scope>
</reference>